<keyword evidence="2 4" id="KW-0238">DNA-binding</keyword>
<organism evidence="7 8">
    <name type="scientific">Glutamicibacter arilaitensis</name>
    <dbReference type="NCBI Taxonomy" id="256701"/>
    <lineage>
        <taxon>Bacteria</taxon>
        <taxon>Bacillati</taxon>
        <taxon>Actinomycetota</taxon>
        <taxon>Actinomycetes</taxon>
        <taxon>Micrococcales</taxon>
        <taxon>Micrococcaceae</taxon>
        <taxon>Glutamicibacter</taxon>
    </lineage>
</organism>
<dbReference type="Pfam" id="PF00440">
    <property type="entry name" value="TetR_N"/>
    <property type="match status" value="1"/>
</dbReference>
<dbReference type="GO" id="GO:0003700">
    <property type="term" value="F:DNA-binding transcription factor activity"/>
    <property type="evidence" value="ECO:0007669"/>
    <property type="project" value="TreeGrafter"/>
</dbReference>
<dbReference type="InterPro" id="IPR009057">
    <property type="entry name" value="Homeodomain-like_sf"/>
</dbReference>
<evidence type="ECO:0000313" key="8">
    <source>
        <dbReference type="Proteomes" id="UP000297638"/>
    </source>
</evidence>
<dbReference type="Gene3D" id="1.10.357.10">
    <property type="entry name" value="Tetracycline Repressor, domain 2"/>
    <property type="match status" value="1"/>
</dbReference>
<feature type="domain" description="HTH tetR-type" evidence="6">
    <location>
        <begin position="28"/>
        <end position="88"/>
    </location>
</feature>
<dbReference type="Proteomes" id="UP000297638">
    <property type="component" value="Unassembled WGS sequence"/>
</dbReference>
<name>A0A4Y8TWS3_9MICC</name>
<dbReference type="GO" id="GO:0000976">
    <property type="term" value="F:transcription cis-regulatory region binding"/>
    <property type="evidence" value="ECO:0007669"/>
    <property type="project" value="TreeGrafter"/>
</dbReference>
<dbReference type="InterPro" id="IPR050109">
    <property type="entry name" value="HTH-type_TetR-like_transc_reg"/>
</dbReference>
<reference evidence="7 8" key="1">
    <citation type="submission" date="2019-03" db="EMBL/GenBank/DDBJ databases">
        <title>Glutamicibacter sp. LJH19 genome.</title>
        <authorList>
            <person name="Sinai Borker S."/>
            <person name="Kumar R."/>
        </authorList>
    </citation>
    <scope>NUCLEOTIDE SEQUENCE [LARGE SCALE GENOMIC DNA]</scope>
    <source>
        <strain evidence="7 8">LJH19</strain>
    </source>
</reference>
<evidence type="ECO:0000256" key="4">
    <source>
        <dbReference type="PROSITE-ProRule" id="PRU00335"/>
    </source>
</evidence>
<gene>
    <name evidence="7" type="ORF">EXY26_02690</name>
</gene>
<keyword evidence="1" id="KW-0805">Transcription regulation</keyword>
<feature type="DNA-binding region" description="H-T-H motif" evidence="4">
    <location>
        <begin position="51"/>
        <end position="70"/>
    </location>
</feature>
<dbReference type="PANTHER" id="PTHR30055:SF234">
    <property type="entry name" value="HTH-TYPE TRANSCRIPTIONAL REGULATOR BETI"/>
    <property type="match status" value="1"/>
</dbReference>
<dbReference type="AlphaFoldDB" id="A0A4Y8TWS3"/>
<proteinExistence type="predicted"/>
<evidence type="ECO:0000256" key="1">
    <source>
        <dbReference type="ARBA" id="ARBA00023015"/>
    </source>
</evidence>
<keyword evidence="3" id="KW-0804">Transcription</keyword>
<dbReference type="InterPro" id="IPR001647">
    <property type="entry name" value="HTH_TetR"/>
</dbReference>
<accession>A0A4Y8TWS3</accession>
<evidence type="ECO:0000313" key="7">
    <source>
        <dbReference type="EMBL" id="TFH55994.1"/>
    </source>
</evidence>
<evidence type="ECO:0000256" key="2">
    <source>
        <dbReference type="ARBA" id="ARBA00023125"/>
    </source>
</evidence>
<evidence type="ECO:0000256" key="3">
    <source>
        <dbReference type="ARBA" id="ARBA00023163"/>
    </source>
</evidence>
<feature type="compositionally biased region" description="Basic and acidic residues" evidence="5">
    <location>
        <begin position="14"/>
        <end position="29"/>
    </location>
</feature>
<feature type="region of interest" description="Disordered" evidence="5">
    <location>
        <begin position="1"/>
        <end position="29"/>
    </location>
</feature>
<dbReference type="EMBL" id="SPDS01000001">
    <property type="protein sequence ID" value="TFH55994.1"/>
    <property type="molecule type" value="Genomic_DNA"/>
</dbReference>
<evidence type="ECO:0000259" key="6">
    <source>
        <dbReference type="PROSITE" id="PS50977"/>
    </source>
</evidence>
<comment type="caution">
    <text evidence="7">The sequence shown here is derived from an EMBL/GenBank/DDBJ whole genome shotgun (WGS) entry which is preliminary data.</text>
</comment>
<protein>
    <submittedName>
        <fullName evidence="7">TetR/AcrR family transcriptional regulator</fullName>
    </submittedName>
</protein>
<dbReference type="PROSITE" id="PS50977">
    <property type="entry name" value="HTH_TETR_2"/>
    <property type="match status" value="1"/>
</dbReference>
<dbReference type="SUPFAM" id="SSF46689">
    <property type="entry name" value="Homeodomain-like"/>
    <property type="match status" value="1"/>
</dbReference>
<sequence>MIGLRVHSIGTKNVKTEQRSAKASGEKQGSREKILEVATDLFLEHGYAGTPLSAIAAQLDFTKAALYYHFKSKADILSGILSPLLDAIDDLLEQAPEQFPDAQRRWEFLYSYSQVLLSHSRAVAVLASSSNNTWLPDEIKERIEYHRRRTMELAMLPDMSDEDQVKAILVMDMLHREMVFTDDRMVVPGMKSARRREIVYGFIREALDGAAATR</sequence>
<dbReference type="PRINTS" id="PR00455">
    <property type="entry name" value="HTHTETR"/>
</dbReference>
<evidence type="ECO:0000256" key="5">
    <source>
        <dbReference type="SAM" id="MobiDB-lite"/>
    </source>
</evidence>
<dbReference type="PANTHER" id="PTHR30055">
    <property type="entry name" value="HTH-TYPE TRANSCRIPTIONAL REGULATOR RUTR"/>
    <property type="match status" value="1"/>
</dbReference>